<evidence type="ECO:0000313" key="1">
    <source>
        <dbReference type="EMBL" id="EKO13408.1"/>
    </source>
</evidence>
<reference evidence="1 2" key="1">
    <citation type="submission" date="2012-10" db="EMBL/GenBank/DDBJ databases">
        <authorList>
            <person name="Harkins D.M."/>
            <person name="Durkin A.S."/>
            <person name="Brinkac L.M."/>
            <person name="Selengut J.D."/>
            <person name="Sanka R."/>
            <person name="DePew J."/>
            <person name="Purushe J."/>
            <person name="Peacock S.J."/>
            <person name="Thaipadungpanit J."/>
            <person name="Wuthiekanun V.W."/>
            <person name="Day N.P."/>
            <person name="Vinetz J.M."/>
            <person name="Sutton G.G."/>
            <person name="Nelson W.C."/>
            <person name="Fouts D.E."/>
        </authorList>
    </citation>
    <scope>NUCLEOTIDE SEQUENCE [LARGE SCALE GENOMIC DNA]</scope>
    <source>
        <strain evidence="1 2">H1</strain>
    </source>
</reference>
<sequence length="39" mass="4723">MFKIISLKLFLNVFKNNVDKISIRFQIQKSLKKKSIYTF</sequence>
<gene>
    <name evidence="1" type="ORF">LEP1GSC081_2142</name>
</gene>
<comment type="caution">
    <text evidence="1">The sequence shown here is derived from an EMBL/GenBank/DDBJ whole genome shotgun (WGS) entry which is preliminary data.</text>
</comment>
<proteinExistence type="predicted"/>
<dbReference type="EMBL" id="AHMY02000074">
    <property type="protein sequence ID" value="EKO13408.1"/>
    <property type="molecule type" value="Genomic_DNA"/>
</dbReference>
<dbReference type="AlphaFoldDB" id="A0A0E2B8H5"/>
<organism evidence="1 2">
    <name type="scientific">Leptospira kirschneri str. H1</name>
    <dbReference type="NCBI Taxonomy" id="1049966"/>
    <lineage>
        <taxon>Bacteria</taxon>
        <taxon>Pseudomonadati</taxon>
        <taxon>Spirochaetota</taxon>
        <taxon>Spirochaetia</taxon>
        <taxon>Leptospirales</taxon>
        <taxon>Leptospiraceae</taxon>
        <taxon>Leptospira</taxon>
    </lineage>
</organism>
<accession>A0A0E2B8H5</accession>
<dbReference type="Proteomes" id="UP000006253">
    <property type="component" value="Unassembled WGS sequence"/>
</dbReference>
<protein>
    <submittedName>
        <fullName evidence="1">Uncharacterized protein</fullName>
    </submittedName>
</protein>
<name>A0A0E2B8H5_9LEPT</name>
<evidence type="ECO:0000313" key="2">
    <source>
        <dbReference type="Proteomes" id="UP000006253"/>
    </source>
</evidence>